<accession>K1QUN7</accession>
<dbReference type="CDD" id="cd19756">
    <property type="entry name" value="Bbox2"/>
    <property type="match status" value="1"/>
</dbReference>
<sequence>MSDSENSDSETAEEQYPEEEEEELYPDEDDFWDVSESDEEKDESSSDSDNKDSASTKPKVLHPTRSAQYAILCNLCSRSSVTSYCIPCCVSLCSNCVDKHTYNSSKPHKVVPYLEKHAATKYPECKEHAKKECQFYCEDCDIPLCHTCVPSDKHRGHKISDDLGKGKREKVKKDLKELKEKIYPFYQKLALDLQGEKTAVKKHYERLDAAVSKYGDKLLKKMKAVVEKEKSCIIEGKSKHISTLEKQEISIAKKMSKLERRILELNQMLDTSNEFIASEYESKNSKFNRMPSRKIIPLLKFVPNMINENDLHQNFGFLTFSAVTQDKDGFIMTNPSAHKPEINKTIATGKKGCLSSVECCSNSEVWTTWGKIMKLHNLNGELLKSIKTKSGYNVGDITTTKKGYLVYSDPDSKTINRMKKKTIKEVITLHGWTPCSVCSTSLDGLLVIMTSNDKKQSKVIRYTDSFEESLTAQFDDNGVPLYSKSSNTKYVSENKNLDICVADMGSRSVVVVNQTGCLRFRYTGSPAAFKTSLKPDGIATDSHSQILTADSHNKRIHFLDQDGHFLRYIAVDKSDCPFSLCVDTNNTLFVAGKKSGEIKMITYT</sequence>
<feature type="region of interest" description="Disordered" evidence="1">
    <location>
        <begin position="1"/>
        <end position="60"/>
    </location>
</feature>
<dbReference type="PANTHER" id="PTHR25462">
    <property type="entry name" value="BONUS, ISOFORM C-RELATED"/>
    <property type="match status" value="1"/>
</dbReference>
<dbReference type="EMBL" id="JH819067">
    <property type="protein sequence ID" value="EKC32630.1"/>
    <property type="molecule type" value="Genomic_DNA"/>
</dbReference>
<dbReference type="SUPFAM" id="SSF57845">
    <property type="entry name" value="B-box zinc-binding domain"/>
    <property type="match status" value="1"/>
</dbReference>
<dbReference type="HOGENOM" id="CLU_007742_5_1_1"/>
<dbReference type="OrthoDB" id="153872at2759"/>
<dbReference type="KEGG" id="crg:105322002"/>
<feature type="domain" description="B box-type" evidence="2">
    <location>
        <begin position="120"/>
        <end position="162"/>
    </location>
</feature>
<organism evidence="3">
    <name type="scientific">Magallana gigas</name>
    <name type="common">Pacific oyster</name>
    <name type="synonym">Crassostrea gigas</name>
    <dbReference type="NCBI Taxonomy" id="29159"/>
    <lineage>
        <taxon>Eukaryota</taxon>
        <taxon>Metazoa</taxon>
        <taxon>Spiralia</taxon>
        <taxon>Lophotrochozoa</taxon>
        <taxon>Mollusca</taxon>
        <taxon>Bivalvia</taxon>
        <taxon>Autobranchia</taxon>
        <taxon>Pteriomorphia</taxon>
        <taxon>Ostreida</taxon>
        <taxon>Ostreoidea</taxon>
        <taxon>Ostreidae</taxon>
        <taxon>Magallana</taxon>
    </lineage>
</organism>
<proteinExistence type="predicted"/>
<dbReference type="PANTHER" id="PTHR25462:SF296">
    <property type="entry name" value="MEIOTIC P26, ISOFORM F"/>
    <property type="match status" value="1"/>
</dbReference>
<dbReference type="Gene3D" id="2.120.10.30">
    <property type="entry name" value="TolB, C-terminal domain"/>
    <property type="match status" value="1"/>
</dbReference>
<dbReference type="InParanoid" id="K1QUN7"/>
<evidence type="ECO:0000256" key="1">
    <source>
        <dbReference type="SAM" id="MobiDB-lite"/>
    </source>
</evidence>
<dbReference type="InterPro" id="IPR000315">
    <property type="entry name" value="Znf_B-box"/>
</dbReference>
<feature type="domain" description="B box-type" evidence="2">
    <location>
        <begin position="68"/>
        <end position="113"/>
    </location>
</feature>
<dbReference type="Gene3D" id="3.30.160.60">
    <property type="entry name" value="Classic Zinc Finger"/>
    <property type="match status" value="1"/>
</dbReference>
<dbReference type="SUPFAM" id="SSF101898">
    <property type="entry name" value="NHL repeat"/>
    <property type="match status" value="1"/>
</dbReference>
<protein>
    <submittedName>
        <fullName evidence="3">Tripartite motif-containing protein 45</fullName>
    </submittedName>
</protein>
<evidence type="ECO:0000313" key="3">
    <source>
        <dbReference type="EMBL" id="EKC32630.1"/>
    </source>
</evidence>
<dbReference type="GO" id="GO:0008270">
    <property type="term" value="F:zinc ion binding"/>
    <property type="evidence" value="ECO:0007669"/>
    <property type="project" value="InterPro"/>
</dbReference>
<dbReference type="Pfam" id="PF00643">
    <property type="entry name" value="zf-B_box"/>
    <property type="match status" value="1"/>
</dbReference>
<name>K1QUN7_MAGGI</name>
<dbReference type="AlphaFoldDB" id="K1QUN7"/>
<dbReference type="CDD" id="cd19757">
    <property type="entry name" value="Bbox1"/>
    <property type="match status" value="1"/>
</dbReference>
<evidence type="ECO:0000259" key="2">
    <source>
        <dbReference type="PROSITE" id="PS50119"/>
    </source>
</evidence>
<gene>
    <name evidence="3" type="ORF">CGI_10019034</name>
</gene>
<feature type="compositionally biased region" description="Acidic residues" evidence="1">
    <location>
        <begin position="1"/>
        <end position="46"/>
    </location>
</feature>
<reference evidence="3" key="1">
    <citation type="journal article" date="2012" name="Nature">
        <title>The oyster genome reveals stress adaptation and complexity of shell formation.</title>
        <authorList>
            <person name="Zhang G."/>
            <person name="Fang X."/>
            <person name="Guo X."/>
            <person name="Li L."/>
            <person name="Luo R."/>
            <person name="Xu F."/>
            <person name="Yang P."/>
            <person name="Zhang L."/>
            <person name="Wang X."/>
            <person name="Qi H."/>
            <person name="Xiong Z."/>
            <person name="Que H."/>
            <person name="Xie Y."/>
            <person name="Holland P.W."/>
            <person name="Paps J."/>
            <person name="Zhu Y."/>
            <person name="Wu F."/>
            <person name="Chen Y."/>
            <person name="Wang J."/>
            <person name="Peng C."/>
            <person name="Meng J."/>
            <person name="Yang L."/>
            <person name="Liu J."/>
            <person name="Wen B."/>
            <person name="Zhang N."/>
            <person name="Huang Z."/>
            <person name="Zhu Q."/>
            <person name="Feng Y."/>
            <person name="Mount A."/>
            <person name="Hedgecock D."/>
            <person name="Xu Z."/>
            <person name="Liu Y."/>
            <person name="Domazet-Loso T."/>
            <person name="Du Y."/>
            <person name="Sun X."/>
            <person name="Zhang S."/>
            <person name="Liu B."/>
            <person name="Cheng P."/>
            <person name="Jiang X."/>
            <person name="Li J."/>
            <person name="Fan D."/>
            <person name="Wang W."/>
            <person name="Fu W."/>
            <person name="Wang T."/>
            <person name="Wang B."/>
            <person name="Zhang J."/>
            <person name="Peng Z."/>
            <person name="Li Y."/>
            <person name="Li N."/>
            <person name="Wang J."/>
            <person name="Chen M."/>
            <person name="He Y."/>
            <person name="Tan F."/>
            <person name="Song X."/>
            <person name="Zheng Q."/>
            <person name="Huang R."/>
            <person name="Yang H."/>
            <person name="Du X."/>
            <person name="Chen L."/>
            <person name="Yang M."/>
            <person name="Gaffney P.M."/>
            <person name="Wang S."/>
            <person name="Luo L."/>
            <person name="She Z."/>
            <person name="Ming Y."/>
            <person name="Huang W."/>
            <person name="Zhang S."/>
            <person name="Huang B."/>
            <person name="Zhang Y."/>
            <person name="Qu T."/>
            <person name="Ni P."/>
            <person name="Miao G."/>
            <person name="Wang J."/>
            <person name="Wang Q."/>
            <person name="Steinberg C.E."/>
            <person name="Wang H."/>
            <person name="Li N."/>
            <person name="Qian L."/>
            <person name="Zhang G."/>
            <person name="Li Y."/>
            <person name="Yang H."/>
            <person name="Liu X."/>
            <person name="Wang J."/>
            <person name="Yin Y."/>
            <person name="Wang J."/>
        </authorList>
    </citation>
    <scope>NUCLEOTIDE SEQUENCE [LARGE SCALE GENOMIC DNA]</scope>
    <source>
        <strain evidence="3">05x7-T-G4-1.051#20</strain>
    </source>
</reference>
<dbReference type="InterPro" id="IPR047153">
    <property type="entry name" value="TRIM45/56/19-like"/>
</dbReference>
<dbReference type="InterPro" id="IPR011042">
    <property type="entry name" value="6-blade_b-propeller_TolB-like"/>
</dbReference>
<dbReference type="PROSITE" id="PS50119">
    <property type="entry name" value="ZF_BBOX"/>
    <property type="match status" value="2"/>
</dbReference>